<organism evidence="1 2">
    <name type="scientific">Liberibacter crescens (strain BT-1)</name>
    <dbReference type="NCBI Taxonomy" id="1215343"/>
    <lineage>
        <taxon>Bacteria</taxon>
        <taxon>Pseudomonadati</taxon>
        <taxon>Pseudomonadota</taxon>
        <taxon>Alphaproteobacteria</taxon>
        <taxon>Hyphomicrobiales</taxon>
        <taxon>Rhizobiaceae</taxon>
        <taxon>Liberibacter</taxon>
    </lineage>
</organism>
<sequence>MQYDYATLLMDVKHYATKKSLPAMFNVFLQRVENRLNRELRLREMEKKLVVSLKDGCASLPEDYLEMRRVQDDQGKRLPCLSLESFSGEREGYMITANILCVSSSSHNKDIHLLYYGRLPALRPDNPRNWLLDKASDIYLYGLIEEISIWEENPDKAAAADVLLQEAIRRVQVNDHRARWGTAAVTLSGLTP</sequence>
<dbReference type="Pfam" id="PF24175">
    <property type="entry name" value="SU10_adaptor"/>
    <property type="match status" value="1"/>
</dbReference>
<accession>L0EV89</accession>
<dbReference type="STRING" id="1215343.B488_07780"/>
<dbReference type="eggNOG" id="ENOG5032ZCW">
    <property type="taxonomic scope" value="Bacteria"/>
</dbReference>
<dbReference type="Proteomes" id="UP000010799">
    <property type="component" value="Chromosome"/>
</dbReference>
<dbReference type="PATRIC" id="fig|1215343.11.peg.800"/>
<gene>
    <name evidence="1" type="ordered locus">B488_07780</name>
</gene>
<name>L0EV89_LIBCB</name>
<protein>
    <submittedName>
        <fullName evidence="1">Uncharacterized protein</fullName>
    </submittedName>
</protein>
<proteinExistence type="predicted"/>
<dbReference type="HOGENOM" id="CLU_114914_0_0_5"/>
<dbReference type="KEGG" id="lcc:B488_07780"/>
<dbReference type="InterPro" id="IPR056209">
    <property type="entry name" value="SU10_adaptor"/>
</dbReference>
<evidence type="ECO:0000313" key="1">
    <source>
        <dbReference type="EMBL" id="AGA64770.1"/>
    </source>
</evidence>
<dbReference type="AlphaFoldDB" id="L0EV89"/>
<evidence type="ECO:0000313" key="2">
    <source>
        <dbReference type="Proteomes" id="UP000010799"/>
    </source>
</evidence>
<keyword evidence="2" id="KW-1185">Reference proteome</keyword>
<reference evidence="1 2" key="1">
    <citation type="journal article" date="2012" name="Stand. Genomic Sci.">
        <title>Complete genome sequence of Liberibacter crescens BT-1.</title>
        <authorList>
            <person name="Leonard M.T."/>
            <person name="Fagen J.R."/>
            <person name="Davis-Richardson A.G."/>
            <person name="Davis M.J."/>
            <person name="Triplett E.W."/>
        </authorList>
    </citation>
    <scope>NUCLEOTIDE SEQUENCE [LARGE SCALE GENOMIC DNA]</scope>
    <source>
        <strain evidence="1 2">BT-1</strain>
    </source>
</reference>
<dbReference type="EMBL" id="CP003789">
    <property type="protein sequence ID" value="AGA64770.1"/>
    <property type="molecule type" value="Genomic_DNA"/>
</dbReference>